<dbReference type="Pfam" id="PF13561">
    <property type="entry name" value="adh_short_C2"/>
    <property type="match status" value="1"/>
</dbReference>
<dbReference type="PANTHER" id="PTHR43008">
    <property type="entry name" value="BENZIL REDUCTASE"/>
    <property type="match status" value="1"/>
</dbReference>
<evidence type="ECO:0000256" key="1">
    <source>
        <dbReference type="ARBA" id="ARBA00006484"/>
    </source>
</evidence>
<comment type="similarity">
    <text evidence="1">Belongs to the short-chain dehydrogenases/reductases (SDR) family.</text>
</comment>
<organism evidence="3">
    <name type="scientific">freshwater metagenome</name>
    <dbReference type="NCBI Taxonomy" id="449393"/>
    <lineage>
        <taxon>unclassified sequences</taxon>
        <taxon>metagenomes</taxon>
        <taxon>ecological metagenomes</taxon>
    </lineage>
</organism>
<evidence type="ECO:0000313" key="3">
    <source>
        <dbReference type="EMBL" id="CAB4820477.1"/>
    </source>
</evidence>
<protein>
    <submittedName>
        <fullName evidence="3">Unannotated protein</fullName>
    </submittedName>
</protein>
<name>A0A6J6ZRP6_9ZZZZ</name>
<sequence>MDLGLAGRHVLVAGASRGLGFAIVSNLLAEGAKVTSVGRDPESLAAARTFWLTGEPNAIVNTLALDLSDQASAATLATYLTDEGGLDGVIVVAGSGRPTGEPQTTAFATATALNVMPALVTLEAAGPLLRKSSSGSVVLISSVAAMEYIDCPPEYAAAKATLHAYASHWSRELRPVRVNVVAPGNILTEGSVWQRRMREDPTALDEYLSREVTLGRVAEPEEVARVAVFLVSRAASFMTGSTVVVDGGQVRQW</sequence>
<dbReference type="AlphaFoldDB" id="A0A6J6ZRP6"/>
<dbReference type="InterPro" id="IPR002347">
    <property type="entry name" value="SDR_fam"/>
</dbReference>
<dbReference type="CDD" id="cd05233">
    <property type="entry name" value="SDR_c"/>
    <property type="match status" value="1"/>
</dbReference>
<dbReference type="EMBL" id="CAFABK010000003">
    <property type="protein sequence ID" value="CAB4820477.1"/>
    <property type="molecule type" value="Genomic_DNA"/>
</dbReference>
<evidence type="ECO:0000256" key="2">
    <source>
        <dbReference type="ARBA" id="ARBA00023002"/>
    </source>
</evidence>
<keyword evidence="2" id="KW-0560">Oxidoreductase</keyword>
<dbReference type="PANTHER" id="PTHR43008:SF4">
    <property type="entry name" value="CHAIN DEHYDROGENASE, PUTATIVE (AFU_ORTHOLOGUE AFUA_4G08710)-RELATED"/>
    <property type="match status" value="1"/>
</dbReference>
<gene>
    <name evidence="3" type="ORF">UFOPK3204_00124</name>
</gene>
<proteinExistence type="inferred from homology"/>
<accession>A0A6J6ZRP6</accession>
<dbReference type="GO" id="GO:0050664">
    <property type="term" value="F:oxidoreductase activity, acting on NAD(P)H, oxygen as acceptor"/>
    <property type="evidence" value="ECO:0007669"/>
    <property type="project" value="TreeGrafter"/>
</dbReference>
<dbReference type="PRINTS" id="PR00081">
    <property type="entry name" value="GDHRDH"/>
</dbReference>
<dbReference type="Gene3D" id="3.40.50.720">
    <property type="entry name" value="NAD(P)-binding Rossmann-like Domain"/>
    <property type="match status" value="1"/>
</dbReference>
<dbReference type="InterPro" id="IPR036291">
    <property type="entry name" value="NAD(P)-bd_dom_sf"/>
</dbReference>
<reference evidence="3" key="1">
    <citation type="submission" date="2020-05" db="EMBL/GenBank/DDBJ databases">
        <authorList>
            <person name="Chiriac C."/>
            <person name="Salcher M."/>
            <person name="Ghai R."/>
            <person name="Kavagutti S V."/>
        </authorList>
    </citation>
    <scope>NUCLEOTIDE SEQUENCE</scope>
</reference>
<dbReference type="SUPFAM" id="SSF51735">
    <property type="entry name" value="NAD(P)-binding Rossmann-fold domains"/>
    <property type="match status" value="1"/>
</dbReference>